<organism evidence="2 3">
    <name type="scientific">'Fragaria x ananassa' phyllody phytoplasma</name>
    <dbReference type="NCBI Taxonomy" id="2358428"/>
    <lineage>
        <taxon>Bacteria</taxon>
        <taxon>Bacillati</taxon>
        <taxon>Mycoplasmatota</taxon>
        <taxon>Mollicutes</taxon>
        <taxon>Acholeplasmatales</taxon>
        <taxon>Acholeplasmataceae</taxon>
        <taxon>Candidatus Phytoplasma</taxon>
        <taxon>16SrXIII (Mexican periwinkle virescence group)</taxon>
    </lineage>
</organism>
<feature type="transmembrane region" description="Helical" evidence="1">
    <location>
        <begin position="12"/>
        <end position="35"/>
    </location>
</feature>
<proteinExistence type="predicted"/>
<sequence length="284" mass="33306">MLIKFIKKNKKRIIISSHIFIILLNIVIFGCLSIVHIKNKTNSHDDNYIDVNTNYIEKINQYLKEHKETSKLPEYNDVKCKRKESKYNEFASRRNKNFILLDAHLIHPQKETPFEVCDILELIPDGIIMHHVKKYEDTSTSKAMSHLFNQGIVSIELITNQDKSLQEDLIQQLKRVLNLNQVSSQKINKIIDFIKNKKIKLIYQIIINKHDIRNPQEYKLPIFSRITLHNALKHLEKLNIKALFAFIPSTLNNLSKSPVIPIINDNNISNRKNNNRISLKIQIK</sequence>
<dbReference type="InterPro" id="IPR026487">
    <property type="entry name" value="CHP04141"/>
</dbReference>
<keyword evidence="3" id="KW-1185">Reference proteome</keyword>
<dbReference type="Pfam" id="PF19614">
    <property type="entry name" value="DUF6119"/>
    <property type="match status" value="1"/>
</dbReference>
<dbReference type="RefSeq" id="WP_212330856.1">
    <property type="nucleotide sequence ID" value="NZ_JAGVRH010000001.1"/>
</dbReference>
<gene>
    <name evidence="2" type="ORF">J8J04_00570</name>
</gene>
<keyword evidence="1" id="KW-1133">Transmembrane helix</keyword>
<protein>
    <submittedName>
        <fullName evidence="2">TIGR04141 family sporadically distributed protein</fullName>
    </submittedName>
</protein>
<dbReference type="PROSITE" id="PS51257">
    <property type="entry name" value="PROKAR_LIPOPROTEIN"/>
    <property type="match status" value="1"/>
</dbReference>
<comment type="caution">
    <text evidence="2">The sequence shown here is derived from an EMBL/GenBank/DDBJ whole genome shotgun (WGS) entry which is preliminary data.</text>
</comment>
<dbReference type="NCBIfam" id="TIGR04141">
    <property type="entry name" value="TIGR04141 family sporadically distributed protein"/>
    <property type="match status" value="1"/>
</dbReference>
<accession>A0ABS5K2V1</accession>
<dbReference type="Proteomes" id="UP000811481">
    <property type="component" value="Unassembled WGS sequence"/>
</dbReference>
<dbReference type="EMBL" id="JAGVRH010000001">
    <property type="protein sequence ID" value="MBS2126214.1"/>
    <property type="molecule type" value="Genomic_DNA"/>
</dbReference>
<reference evidence="2" key="1">
    <citation type="submission" date="2021-04" db="EMBL/GenBank/DDBJ databases">
        <title>Draft genome sequence of StrPh-CL8, a phytoplasma strain causing strawberry phyllody in Chile.</title>
        <authorList>
            <person name="Cui W."/>
            <person name="Zamorano A."/>
            <person name="Fiore N."/>
        </authorList>
    </citation>
    <scope>NUCLEOTIDE SEQUENCE [LARGE SCALE GENOMIC DNA]</scope>
    <source>
        <strain evidence="2">StrPh-Cl</strain>
    </source>
</reference>
<keyword evidence="1" id="KW-0472">Membrane</keyword>
<name>A0ABS5K2V1_9MOLU</name>
<evidence type="ECO:0000313" key="2">
    <source>
        <dbReference type="EMBL" id="MBS2126214.1"/>
    </source>
</evidence>
<keyword evidence="1" id="KW-0812">Transmembrane</keyword>
<evidence type="ECO:0000256" key="1">
    <source>
        <dbReference type="SAM" id="Phobius"/>
    </source>
</evidence>
<evidence type="ECO:0000313" key="3">
    <source>
        <dbReference type="Proteomes" id="UP000811481"/>
    </source>
</evidence>